<evidence type="ECO:0000313" key="1">
    <source>
        <dbReference type="EMBL" id="MEI6002671.1"/>
    </source>
</evidence>
<organism evidence="2 3">
    <name type="scientific">Paraburkholderia bengalensis</name>
    <dbReference type="NCBI Taxonomy" id="2747562"/>
    <lineage>
        <taxon>Bacteria</taxon>
        <taxon>Pseudomonadati</taxon>
        <taxon>Pseudomonadota</taxon>
        <taxon>Betaproteobacteria</taxon>
        <taxon>Burkholderiales</taxon>
        <taxon>Burkholderiaceae</taxon>
        <taxon>Paraburkholderia</taxon>
    </lineage>
</organism>
<evidence type="ECO:0000313" key="3">
    <source>
        <dbReference type="Proteomes" id="UP001386437"/>
    </source>
</evidence>
<name>A0ABU8J6Q4_9BURK</name>
<reference evidence="2" key="1">
    <citation type="submission" date="2020-07" db="EMBL/GenBank/DDBJ databases">
        <authorList>
            <person name="Nag P."/>
        </authorList>
    </citation>
    <scope>NUCLEOTIDE SEQUENCE</scope>
    <source>
        <strain evidence="2">IR64_4_BI</strain>
    </source>
</reference>
<evidence type="ECO:0000313" key="2">
    <source>
        <dbReference type="EMBL" id="MEI6003409.1"/>
    </source>
</evidence>
<dbReference type="EMBL" id="JACFYJ010000205">
    <property type="protein sequence ID" value="MEI6003409.1"/>
    <property type="molecule type" value="Genomic_DNA"/>
</dbReference>
<protein>
    <submittedName>
        <fullName evidence="2">IS256 family transposase</fullName>
    </submittedName>
</protein>
<proteinExistence type="predicted"/>
<feature type="non-terminal residue" evidence="2">
    <location>
        <position position="1"/>
    </location>
</feature>
<accession>A0ABU8J6Q4</accession>
<reference evidence="2 3" key="2">
    <citation type="journal article" date="2022" name="Arch. Microbiol.">
        <title>Paraburkholderia bengalensis sp. nov. isolated from roots of Oryza sativa, IR64.</title>
        <authorList>
            <person name="Nag P."/>
            <person name="Mondal N."/>
            <person name="Sarkar J."/>
            <person name="Das S."/>
        </authorList>
    </citation>
    <scope>NUCLEOTIDE SEQUENCE [LARGE SCALE GENOMIC DNA]</scope>
    <source>
        <strain evidence="2 3">IR64_4_BI</strain>
    </source>
</reference>
<dbReference type="EMBL" id="JACFYJ010000125">
    <property type="protein sequence ID" value="MEI6002671.1"/>
    <property type="molecule type" value="Genomic_DNA"/>
</dbReference>
<comment type="caution">
    <text evidence="2">The sequence shown here is derived from an EMBL/GenBank/DDBJ whole genome shotgun (WGS) entry which is preliminary data.</text>
</comment>
<dbReference type="Proteomes" id="UP001386437">
    <property type="component" value="Unassembled WGS sequence"/>
</dbReference>
<sequence length="48" mass="5490">AFKLIEEAEKTWRRINGPEQIKLLLEGIAFKDGEPVQDDRPVQQKLAA</sequence>
<keyword evidence="3" id="KW-1185">Reference proteome</keyword>
<gene>
    <name evidence="1" type="ORF">H3V53_37865</name>
    <name evidence="2" type="ORF">H3V53_41980</name>
</gene>